<dbReference type="Gene3D" id="1.10.10.10">
    <property type="entry name" value="Winged helix-like DNA-binding domain superfamily/Winged helix DNA-binding domain"/>
    <property type="match status" value="1"/>
</dbReference>
<dbReference type="PROSITE" id="PS50949">
    <property type="entry name" value="HTH_GNTR"/>
    <property type="match status" value="1"/>
</dbReference>
<dbReference type="PANTHER" id="PTHR43537">
    <property type="entry name" value="TRANSCRIPTIONAL REGULATOR, GNTR FAMILY"/>
    <property type="match status" value="1"/>
</dbReference>
<dbReference type="InterPro" id="IPR036388">
    <property type="entry name" value="WH-like_DNA-bd_sf"/>
</dbReference>
<dbReference type="InterPro" id="IPR000524">
    <property type="entry name" value="Tscrpt_reg_HTH_GntR"/>
</dbReference>
<dbReference type="InterPro" id="IPR036390">
    <property type="entry name" value="WH_DNA-bd_sf"/>
</dbReference>
<protein>
    <recommendedName>
        <fullName evidence="4">HTH gntR-type domain-containing protein</fullName>
    </recommendedName>
</protein>
<dbReference type="InterPro" id="IPR008920">
    <property type="entry name" value="TF_FadR/GntR_C"/>
</dbReference>
<dbReference type="Gene3D" id="1.20.120.530">
    <property type="entry name" value="GntR ligand-binding domain-like"/>
    <property type="match status" value="1"/>
</dbReference>
<dbReference type="GO" id="GO:0003700">
    <property type="term" value="F:DNA-binding transcription factor activity"/>
    <property type="evidence" value="ECO:0007669"/>
    <property type="project" value="InterPro"/>
</dbReference>
<keyword evidence="2" id="KW-0238">DNA-binding</keyword>
<dbReference type="SMART" id="SM00345">
    <property type="entry name" value="HTH_GNTR"/>
    <property type="match status" value="1"/>
</dbReference>
<dbReference type="Pfam" id="PF07729">
    <property type="entry name" value="FCD"/>
    <property type="match status" value="1"/>
</dbReference>
<evidence type="ECO:0000259" key="4">
    <source>
        <dbReference type="PROSITE" id="PS50949"/>
    </source>
</evidence>
<gene>
    <name evidence="5" type="ORF">METZ01_LOCUS409522</name>
</gene>
<keyword evidence="3" id="KW-0804">Transcription</keyword>
<dbReference type="EMBL" id="UINC01158884">
    <property type="protein sequence ID" value="SVD56668.1"/>
    <property type="molecule type" value="Genomic_DNA"/>
</dbReference>
<organism evidence="5">
    <name type="scientific">marine metagenome</name>
    <dbReference type="NCBI Taxonomy" id="408172"/>
    <lineage>
        <taxon>unclassified sequences</taxon>
        <taxon>metagenomes</taxon>
        <taxon>ecological metagenomes</taxon>
    </lineage>
</organism>
<dbReference type="GO" id="GO:0003677">
    <property type="term" value="F:DNA binding"/>
    <property type="evidence" value="ECO:0007669"/>
    <property type="project" value="UniProtKB-KW"/>
</dbReference>
<evidence type="ECO:0000313" key="5">
    <source>
        <dbReference type="EMBL" id="SVD56668.1"/>
    </source>
</evidence>
<dbReference type="InterPro" id="IPR011711">
    <property type="entry name" value="GntR_C"/>
</dbReference>
<dbReference type="Pfam" id="PF00392">
    <property type="entry name" value="GntR"/>
    <property type="match status" value="1"/>
</dbReference>
<proteinExistence type="predicted"/>
<dbReference type="SMART" id="SM00895">
    <property type="entry name" value="FCD"/>
    <property type="match status" value="1"/>
</dbReference>
<dbReference type="PANTHER" id="PTHR43537:SF5">
    <property type="entry name" value="UXU OPERON TRANSCRIPTIONAL REGULATOR"/>
    <property type="match status" value="1"/>
</dbReference>
<evidence type="ECO:0000256" key="1">
    <source>
        <dbReference type="ARBA" id="ARBA00023015"/>
    </source>
</evidence>
<keyword evidence="1" id="KW-0805">Transcription regulation</keyword>
<dbReference type="SUPFAM" id="SSF46785">
    <property type="entry name" value="Winged helix' DNA-binding domain"/>
    <property type="match status" value="1"/>
</dbReference>
<evidence type="ECO:0000256" key="3">
    <source>
        <dbReference type="ARBA" id="ARBA00023163"/>
    </source>
</evidence>
<dbReference type="AlphaFoldDB" id="A0A382WEY7"/>
<feature type="domain" description="HTH gntR-type" evidence="4">
    <location>
        <begin position="14"/>
        <end position="84"/>
    </location>
</feature>
<dbReference type="SUPFAM" id="SSF48008">
    <property type="entry name" value="GntR ligand-binding domain-like"/>
    <property type="match status" value="1"/>
</dbReference>
<dbReference type="PRINTS" id="PR00035">
    <property type="entry name" value="HTHGNTR"/>
</dbReference>
<accession>A0A382WEY7</accession>
<reference evidence="5" key="1">
    <citation type="submission" date="2018-05" db="EMBL/GenBank/DDBJ databases">
        <authorList>
            <person name="Lanie J.A."/>
            <person name="Ng W.-L."/>
            <person name="Kazmierczak K.M."/>
            <person name="Andrzejewski T.M."/>
            <person name="Davidsen T.M."/>
            <person name="Wayne K.J."/>
            <person name="Tettelin H."/>
            <person name="Glass J.I."/>
            <person name="Rusch D."/>
            <person name="Podicherti R."/>
            <person name="Tsui H.-C.T."/>
            <person name="Winkler M.E."/>
        </authorList>
    </citation>
    <scope>NUCLEOTIDE SEQUENCE</scope>
</reference>
<name>A0A382WEY7_9ZZZZ</name>
<evidence type="ECO:0000256" key="2">
    <source>
        <dbReference type="ARBA" id="ARBA00023125"/>
    </source>
</evidence>
<dbReference type="CDD" id="cd07377">
    <property type="entry name" value="WHTH_GntR"/>
    <property type="match status" value="1"/>
</dbReference>
<sequence length="250" mass="28575">MDKKKLNYEPIVNVSLAKQISEKILESITNGTLKADDQLPTEEVLAGQFQVSRPTIREALKRLAAQSLIRSRRGPTGGTFVNRPSYEEVSSNLCTSTAFLVSLGEFSIPEILEARRDLELVCIQHAVERRDEEELNLLEQELLIQKDTNLSDTEFCASDVRFHRCLANACHNPLLQFIMFSVIEALQPIENMVVFRVRDRAVIISQHEKILDALRLRNQELASDVIFEQTAYLQERFRVAQEMSDEKNVN</sequence>